<dbReference type="AlphaFoldDB" id="A0A0E0CNI0"/>
<dbReference type="EnsemblPlants" id="OMERI02G23830.1">
    <property type="protein sequence ID" value="OMERI02G23830.1"/>
    <property type="gene ID" value="OMERI02G23830"/>
</dbReference>
<keyword evidence="2" id="KW-0812">Transmembrane</keyword>
<dbReference type="PANTHER" id="PTHR33994:SF10">
    <property type="entry name" value="OS04G0508700 PROTEIN"/>
    <property type="match status" value="1"/>
</dbReference>
<accession>A0A0E0CNI0</accession>
<reference evidence="3" key="2">
    <citation type="submission" date="2018-05" db="EMBL/GenBank/DDBJ databases">
        <title>OmerRS3 (Oryza meridionalis Reference Sequence Version 3).</title>
        <authorList>
            <person name="Zhang J."/>
            <person name="Kudrna D."/>
            <person name="Lee S."/>
            <person name="Talag J."/>
            <person name="Welchert J."/>
            <person name="Wing R.A."/>
        </authorList>
    </citation>
    <scope>NUCLEOTIDE SEQUENCE [LARGE SCALE GENOMIC DNA]</scope>
    <source>
        <strain evidence="3">cv. OR44</strain>
    </source>
</reference>
<evidence type="ECO:0000256" key="2">
    <source>
        <dbReference type="SAM" id="Phobius"/>
    </source>
</evidence>
<keyword evidence="2" id="KW-1133">Transmembrane helix</keyword>
<protein>
    <recommendedName>
        <fullName evidence="5">Late embryogenesis abundant protein LEA-2 subgroup domain-containing protein</fullName>
    </recommendedName>
</protein>
<organism evidence="3">
    <name type="scientific">Oryza meridionalis</name>
    <dbReference type="NCBI Taxonomy" id="40149"/>
    <lineage>
        <taxon>Eukaryota</taxon>
        <taxon>Viridiplantae</taxon>
        <taxon>Streptophyta</taxon>
        <taxon>Embryophyta</taxon>
        <taxon>Tracheophyta</taxon>
        <taxon>Spermatophyta</taxon>
        <taxon>Magnoliopsida</taxon>
        <taxon>Liliopsida</taxon>
        <taxon>Poales</taxon>
        <taxon>Poaceae</taxon>
        <taxon>BOP clade</taxon>
        <taxon>Oryzoideae</taxon>
        <taxon>Oryzeae</taxon>
        <taxon>Oryzinae</taxon>
        <taxon>Oryza</taxon>
    </lineage>
</organism>
<feature type="transmembrane region" description="Helical" evidence="2">
    <location>
        <begin position="45"/>
        <end position="64"/>
    </location>
</feature>
<evidence type="ECO:0000313" key="3">
    <source>
        <dbReference type="EnsemblPlants" id="OMERI02G23830.1"/>
    </source>
</evidence>
<dbReference type="Proteomes" id="UP000008021">
    <property type="component" value="Chromosome 2"/>
</dbReference>
<evidence type="ECO:0000313" key="4">
    <source>
        <dbReference type="Proteomes" id="UP000008021"/>
    </source>
</evidence>
<dbReference type="eggNOG" id="ENOG502R4E4">
    <property type="taxonomic scope" value="Eukaryota"/>
</dbReference>
<dbReference type="HOGENOM" id="CLU_095845_1_0_1"/>
<dbReference type="Gramene" id="OMERI02G23830.1">
    <property type="protein sequence ID" value="OMERI02G23830.1"/>
    <property type="gene ID" value="OMERI02G23830"/>
</dbReference>
<dbReference type="PANTHER" id="PTHR33994">
    <property type="entry name" value="OS04G0515000 PROTEIN"/>
    <property type="match status" value="1"/>
</dbReference>
<proteinExistence type="predicted"/>
<reference evidence="3" key="1">
    <citation type="submission" date="2015-04" db="UniProtKB">
        <authorList>
            <consortium name="EnsemblPlants"/>
        </authorList>
    </citation>
    <scope>IDENTIFICATION</scope>
</reference>
<sequence>MGALVEEEQPFLPLSRGGGGASGPRAARERGRSQTSDPCLECCGMIVGIALFGVLFGALGWLAIMEKYYVPAMPQYSVEIASVSGLDPATDLHAGAALDPVFNLTVGIASKGEYRGVCIEPRTAVKVSYSYLGLPLAGGRVPEMCAGPKEPAEKRTVVARGVGVSVPGYMLDSLAEDMRSGEAVFEVKLIKGDGDRYSRTVATCWARVGGGLDDRCI</sequence>
<evidence type="ECO:0000256" key="1">
    <source>
        <dbReference type="SAM" id="MobiDB-lite"/>
    </source>
</evidence>
<name>A0A0E0CNI0_9ORYZ</name>
<keyword evidence="4" id="KW-1185">Reference proteome</keyword>
<feature type="region of interest" description="Disordered" evidence="1">
    <location>
        <begin position="1"/>
        <end position="36"/>
    </location>
</feature>
<evidence type="ECO:0008006" key="5">
    <source>
        <dbReference type="Google" id="ProtNLM"/>
    </source>
</evidence>
<keyword evidence="2" id="KW-0472">Membrane</keyword>